<dbReference type="SUPFAM" id="SSF51316">
    <property type="entry name" value="Mss4-like"/>
    <property type="match status" value="1"/>
</dbReference>
<dbReference type="EMBL" id="JACORU010000014">
    <property type="protein sequence ID" value="MBC5767964.1"/>
    <property type="molecule type" value="Genomic_DNA"/>
</dbReference>
<sequence>MHIDGTCHCGSISFTAEIDPQGVTVCHCTDCQVMSGAPFRTVVEVPITQFTLRGEPKRYATLQHGKPWVQAFCPECGTPIFAAAAESPSSVVIRLGCVTQRAQLRPHAQLWRNLALPWLAELPSIPDMNLVSGPTPVD</sequence>
<protein>
    <submittedName>
        <fullName evidence="6">GFA family protein</fullName>
    </submittedName>
</protein>
<keyword evidence="4" id="KW-0456">Lyase</keyword>
<keyword evidence="7" id="KW-1185">Reference proteome</keyword>
<dbReference type="GO" id="GO:0016846">
    <property type="term" value="F:carbon-sulfur lyase activity"/>
    <property type="evidence" value="ECO:0007669"/>
    <property type="project" value="InterPro"/>
</dbReference>
<comment type="caution">
    <text evidence="6">The sequence shown here is derived from an EMBL/GenBank/DDBJ whole genome shotgun (WGS) entry which is preliminary data.</text>
</comment>
<evidence type="ECO:0000256" key="3">
    <source>
        <dbReference type="ARBA" id="ARBA00022833"/>
    </source>
</evidence>
<organism evidence="6 7">
    <name type="scientific">Ramlibacter albus</name>
    <dbReference type="NCBI Taxonomy" id="2079448"/>
    <lineage>
        <taxon>Bacteria</taxon>
        <taxon>Pseudomonadati</taxon>
        <taxon>Pseudomonadota</taxon>
        <taxon>Betaproteobacteria</taxon>
        <taxon>Burkholderiales</taxon>
        <taxon>Comamonadaceae</taxon>
        <taxon>Ramlibacter</taxon>
    </lineage>
</organism>
<keyword evidence="3" id="KW-0862">Zinc</keyword>
<dbReference type="GO" id="GO:0046872">
    <property type="term" value="F:metal ion binding"/>
    <property type="evidence" value="ECO:0007669"/>
    <property type="project" value="UniProtKB-KW"/>
</dbReference>
<gene>
    <name evidence="6" type="ORF">H8R02_26105</name>
</gene>
<name>A0A923MEH6_9BURK</name>
<evidence type="ECO:0000256" key="1">
    <source>
        <dbReference type="ARBA" id="ARBA00005495"/>
    </source>
</evidence>
<evidence type="ECO:0000313" key="6">
    <source>
        <dbReference type="EMBL" id="MBC5767964.1"/>
    </source>
</evidence>
<dbReference type="RefSeq" id="WP_187084456.1">
    <property type="nucleotide sequence ID" value="NZ_JACORU010000014.1"/>
</dbReference>
<evidence type="ECO:0000256" key="4">
    <source>
        <dbReference type="ARBA" id="ARBA00023239"/>
    </source>
</evidence>
<dbReference type="Pfam" id="PF04828">
    <property type="entry name" value="GFA"/>
    <property type="match status" value="1"/>
</dbReference>
<dbReference type="AlphaFoldDB" id="A0A923MEH6"/>
<evidence type="ECO:0000256" key="2">
    <source>
        <dbReference type="ARBA" id="ARBA00022723"/>
    </source>
</evidence>
<dbReference type="PROSITE" id="PS51891">
    <property type="entry name" value="CENP_V_GFA"/>
    <property type="match status" value="1"/>
</dbReference>
<comment type="similarity">
    <text evidence="1">Belongs to the Gfa family.</text>
</comment>
<feature type="domain" description="CENP-V/GFA" evidence="5">
    <location>
        <begin position="3"/>
        <end position="119"/>
    </location>
</feature>
<evidence type="ECO:0000313" key="7">
    <source>
        <dbReference type="Proteomes" id="UP000596827"/>
    </source>
</evidence>
<dbReference type="Gene3D" id="3.90.1590.10">
    <property type="entry name" value="glutathione-dependent formaldehyde- activating enzyme (gfa)"/>
    <property type="match status" value="1"/>
</dbReference>
<dbReference type="PANTHER" id="PTHR33337">
    <property type="entry name" value="GFA DOMAIN-CONTAINING PROTEIN"/>
    <property type="match status" value="1"/>
</dbReference>
<dbReference type="Proteomes" id="UP000596827">
    <property type="component" value="Unassembled WGS sequence"/>
</dbReference>
<dbReference type="InterPro" id="IPR011057">
    <property type="entry name" value="Mss4-like_sf"/>
</dbReference>
<dbReference type="PANTHER" id="PTHR33337:SF40">
    <property type="entry name" value="CENP-V_GFA DOMAIN-CONTAINING PROTEIN-RELATED"/>
    <property type="match status" value="1"/>
</dbReference>
<dbReference type="InterPro" id="IPR006913">
    <property type="entry name" value="CENP-V/GFA"/>
</dbReference>
<keyword evidence="2" id="KW-0479">Metal-binding</keyword>
<evidence type="ECO:0000259" key="5">
    <source>
        <dbReference type="PROSITE" id="PS51891"/>
    </source>
</evidence>
<proteinExistence type="inferred from homology"/>
<reference evidence="6" key="1">
    <citation type="submission" date="2020-08" db="EMBL/GenBank/DDBJ databases">
        <title>Ramlibacter sp. GTP1 16S ribosomal RNA gene genome sequencing and assembly.</title>
        <authorList>
            <person name="Kang M."/>
        </authorList>
    </citation>
    <scope>NUCLEOTIDE SEQUENCE</scope>
    <source>
        <strain evidence="6">GTP1</strain>
    </source>
</reference>
<accession>A0A923MEH6</accession>